<name>A0A084U9Z5_9HYPH</name>
<keyword evidence="2" id="KW-1185">Reference proteome</keyword>
<protein>
    <submittedName>
        <fullName evidence="1">Uncharacterized protein</fullName>
    </submittedName>
</protein>
<organism evidence="1 2">
    <name type="scientific">Nitratireductor basaltis</name>
    <dbReference type="NCBI Taxonomy" id="472175"/>
    <lineage>
        <taxon>Bacteria</taxon>
        <taxon>Pseudomonadati</taxon>
        <taxon>Pseudomonadota</taxon>
        <taxon>Alphaproteobacteria</taxon>
        <taxon>Hyphomicrobiales</taxon>
        <taxon>Phyllobacteriaceae</taxon>
        <taxon>Nitratireductor</taxon>
    </lineage>
</organism>
<dbReference type="Proteomes" id="UP000053675">
    <property type="component" value="Unassembled WGS sequence"/>
</dbReference>
<proteinExistence type="predicted"/>
<accession>A0A084U9Z5</accession>
<dbReference type="AlphaFoldDB" id="A0A084U9Z5"/>
<evidence type="ECO:0000313" key="1">
    <source>
        <dbReference type="EMBL" id="KFB09781.1"/>
    </source>
</evidence>
<comment type="caution">
    <text evidence="1">The sequence shown here is derived from an EMBL/GenBank/DDBJ whole genome shotgun (WGS) entry which is preliminary data.</text>
</comment>
<reference evidence="1 2" key="1">
    <citation type="submission" date="2014-05" db="EMBL/GenBank/DDBJ databases">
        <title>Draft Genome Sequence of Nitratireductor basaltis Strain UMTGB225, A Marine Bacterium Isolated from Green Barrel Tunicate.</title>
        <authorList>
            <person name="Gan H.Y."/>
        </authorList>
    </citation>
    <scope>NUCLEOTIDE SEQUENCE [LARGE SCALE GENOMIC DNA]</scope>
    <source>
        <strain evidence="1 2">UMTGB225</strain>
    </source>
</reference>
<dbReference type="RefSeq" id="WP_200875497.1">
    <property type="nucleotide sequence ID" value="NZ_JMQM01000001.1"/>
</dbReference>
<gene>
    <name evidence="1" type="ORF">EL18_00800</name>
</gene>
<sequence>MKLLKLLRGIRHTRDKARSERQRLQRTMPGETGAMAGLKYGFLIN</sequence>
<evidence type="ECO:0000313" key="2">
    <source>
        <dbReference type="Proteomes" id="UP000053675"/>
    </source>
</evidence>
<dbReference type="PATRIC" id="fig|472175.3.peg.812"/>
<dbReference type="EMBL" id="JMQM01000001">
    <property type="protein sequence ID" value="KFB09781.1"/>
    <property type="molecule type" value="Genomic_DNA"/>
</dbReference>